<name>A0A5B0X1I8_9GAMM</name>
<dbReference type="AlphaFoldDB" id="A0A5B0X1I8"/>
<evidence type="ECO:0000256" key="1">
    <source>
        <dbReference type="SAM" id="SignalP"/>
    </source>
</evidence>
<protein>
    <submittedName>
        <fullName evidence="2">DUF2147 domain-containing protein</fullName>
    </submittedName>
</protein>
<feature type="chain" id="PRO_5022946139" evidence="1">
    <location>
        <begin position="20"/>
        <end position="132"/>
    </location>
</feature>
<evidence type="ECO:0000313" key="3">
    <source>
        <dbReference type="Proteomes" id="UP000323708"/>
    </source>
</evidence>
<sequence>MNRIAVFLCAMLTAPLSLAGDISGFWKHADEPGWIEISLDEGEGTVLRNDKFPERVGRQIIRELEADGASENVWRGQVYAEKLGEYKDAEISLKEPDLMQFKVKVGFMSRTIEWVRVDAVPATASLQEGAPK</sequence>
<feature type="signal peptide" evidence="1">
    <location>
        <begin position="1"/>
        <end position="19"/>
    </location>
</feature>
<dbReference type="Proteomes" id="UP000323708">
    <property type="component" value="Unassembled WGS sequence"/>
</dbReference>
<dbReference type="EMBL" id="VTUX01000002">
    <property type="protein sequence ID" value="KAA1193214.1"/>
    <property type="molecule type" value="Genomic_DNA"/>
</dbReference>
<keyword evidence="1" id="KW-0732">Signal</keyword>
<keyword evidence="3" id="KW-1185">Reference proteome</keyword>
<proteinExistence type="predicted"/>
<organism evidence="2 3">
    <name type="scientific">Pseudohalioglobus sediminis</name>
    <dbReference type="NCBI Taxonomy" id="2606449"/>
    <lineage>
        <taxon>Bacteria</taxon>
        <taxon>Pseudomonadati</taxon>
        <taxon>Pseudomonadota</taxon>
        <taxon>Gammaproteobacteria</taxon>
        <taxon>Cellvibrionales</taxon>
        <taxon>Halieaceae</taxon>
        <taxon>Pseudohalioglobus</taxon>
    </lineage>
</organism>
<reference evidence="2 3" key="1">
    <citation type="submission" date="2019-09" db="EMBL/GenBank/DDBJ databases">
        <authorList>
            <person name="Chen X.-Y."/>
        </authorList>
    </citation>
    <scope>NUCLEOTIDE SEQUENCE [LARGE SCALE GENOMIC DNA]</scope>
    <source>
        <strain evidence="2 3">NY5</strain>
    </source>
</reference>
<comment type="caution">
    <text evidence="2">The sequence shown here is derived from an EMBL/GenBank/DDBJ whole genome shotgun (WGS) entry which is preliminary data.</text>
</comment>
<gene>
    <name evidence="2" type="ORF">F0M18_05060</name>
</gene>
<dbReference type="Gene3D" id="2.40.128.520">
    <property type="match status" value="1"/>
</dbReference>
<evidence type="ECO:0000313" key="2">
    <source>
        <dbReference type="EMBL" id="KAA1193214.1"/>
    </source>
</evidence>
<dbReference type="RefSeq" id="WP_149610321.1">
    <property type="nucleotide sequence ID" value="NZ_VTUX01000002.1"/>
</dbReference>
<accession>A0A5B0X1I8</accession>